<gene>
    <name evidence="1" type="ORF">BD311DRAFT_761042</name>
</gene>
<dbReference type="Proteomes" id="UP000292957">
    <property type="component" value="Unassembled WGS sequence"/>
</dbReference>
<proteinExistence type="predicted"/>
<dbReference type="AlphaFoldDB" id="A0A4Q9MIH4"/>
<accession>A0A4Q9MIH4</accession>
<sequence length="53" mass="5887">MLDESAAVVEFQKEAPAPLSTGLLRMRRGGSSVDIRHIRDFSINRPAYGRSRA</sequence>
<protein>
    <submittedName>
        <fullName evidence="1">Uncharacterized protein</fullName>
    </submittedName>
</protein>
<organism evidence="1">
    <name type="scientific">Dichomitus squalens</name>
    <dbReference type="NCBI Taxonomy" id="114155"/>
    <lineage>
        <taxon>Eukaryota</taxon>
        <taxon>Fungi</taxon>
        <taxon>Dikarya</taxon>
        <taxon>Basidiomycota</taxon>
        <taxon>Agaricomycotina</taxon>
        <taxon>Agaricomycetes</taxon>
        <taxon>Polyporales</taxon>
        <taxon>Polyporaceae</taxon>
        <taxon>Dichomitus</taxon>
    </lineage>
</organism>
<dbReference type="EMBL" id="ML143435">
    <property type="protein sequence ID" value="TBU27219.1"/>
    <property type="molecule type" value="Genomic_DNA"/>
</dbReference>
<name>A0A4Q9MIH4_9APHY</name>
<reference evidence="1" key="1">
    <citation type="submission" date="2019-01" db="EMBL/GenBank/DDBJ databases">
        <title>Draft genome sequences of three monokaryotic isolates of the white-rot basidiomycete fungus Dichomitus squalens.</title>
        <authorList>
            <consortium name="DOE Joint Genome Institute"/>
            <person name="Lopez S.C."/>
            <person name="Andreopoulos B."/>
            <person name="Pangilinan J."/>
            <person name="Lipzen A."/>
            <person name="Riley R."/>
            <person name="Ahrendt S."/>
            <person name="Ng V."/>
            <person name="Barry K."/>
            <person name="Daum C."/>
            <person name="Grigoriev I.V."/>
            <person name="Hilden K.S."/>
            <person name="Makela M.R."/>
            <person name="de Vries R.P."/>
        </authorList>
    </citation>
    <scope>NUCLEOTIDE SEQUENCE [LARGE SCALE GENOMIC DNA]</scope>
    <source>
        <strain evidence="1">OM18370.1</strain>
    </source>
</reference>
<evidence type="ECO:0000313" key="1">
    <source>
        <dbReference type="EMBL" id="TBU27219.1"/>
    </source>
</evidence>